<dbReference type="EMBL" id="QJKJ01001244">
    <property type="protein sequence ID" value="RDY08598.1"/>
    <property type="molecule type" value="Genomic_DNA"/>
</dbReference>
<accession>A0A371I0L9</accession>
<protein>
    <recommendedName>
        <fullName evidence="5">Defensin-like protein</fullName>
    </recommendedName>
</protein>
<keyword evidence="1" id="KW-0472">Membrane</keyword>
<dbReference type="AlphaFoldDB" id="A0A371I0L9"/>
<keyword evidence="4" id="KW-1185">Reference proteome</keyword>
<feature type="chain" id="PRO_5017009765" description="Defensin-like protein" evidence="2">
    <location>
        <begin position="27"/>
        <end position="132"/>
    </location>
</feature>
<evidence type="ECO:0000313" key="4">
    <source>
        <dbReference type="Proteomes" id="UP000257109"/>
    </source>
</evidence>
<gene>
    <name evidence="3" type="ORF">CR513_07142</name>
</gene>
<evidence type="ECO:0000256" key="2">
    <source>
        <dbReference type="SAM" id="SignalP"/>
    </source>
</evidence>
<evidence type="ECO:0000256" key="1">
    <source>
        <dbReference type="SAM" id="Phobius"/>
    </source>
</evidence>
<feature type="transmembrane region" description="Helical" evidence="1">
    <location>
        <begin position="50"/>
        <end position="71"/>
    </location>
</feature>
<name>A0A371I0L9_MUCPR</name>
<proteinExistence type="predicted"/>
<comment type="caution">
    <text evidence="3">The sequence shown here is derived from an EMBL/GenBank/DDBJ whole genome shotgun (WGS) entry which is preliminary data.</text>
</comment>
<feature type="non-terminal residue" evidence="3">
    <location>
        <position position="1"/>
    </location>
</feature>
<feature type="signal peptide" evidence="2">
    <location>
        <begin position="1"/>
        <end position="26"/>
    </location>
</feature>
<keyword evidence="1" id="KW-0812">Transmembrane</keyword>
<organism evidence="3 4">
    <name type="scientific">Mucuna pruriens</name>
    <name type="common">Velvet bean</name>
    <name type="synonym">Dolichos pruriens</name>
    <dbReference type="NCBI Taxonomy" id="157652"/>
    <lineage>
        <taxon>Eukaryota</taxon>
        <taxon>Viridiplantae</taxon>
        <taxon>Streptophyta</taxon>
        <taxon>Embryophyta</taxon>
        <taxon>Tracheophyta</taxon>
        <taxon>Spermatophyta</taxon>
        <taxon>Magnoliopsida</taxon>
        <taxon>eudicotyledons</taxon>
        <taxon>Gunneridae</taxon>
        <taxon>Pentapetalae</taxon>
        <taxon>rosids</taxon>
        <taxon>fabids</taxon>
        <taxon>Fabales</taxon>
        <taxon>Fabaceae</taxon>
        <taxon>Papilionoideae</taxon>
        <taxon>50 kb inversion clade</taxon>
        <taxon>NPAAA clade</taxon>
        <taxon>indigoferoid/millettioid clade</taxon>
        <taxon>Phaseoleae</taxon>
        <taxon>Mucuna</taxon>
    </lineage>
</organism>
<reference evidence="3" key="1">
    <citation type="submission" date="2018-05" db="EMBL/GenBank/DDBJ databases">
        <title>Draft genome of Mucuna pruriens seed.</title>
        <authorList>
            <person name="Nnadi N.E."/>
            <person name="Vos R."/>
            <person name="Hasami M.H."/>
            <person name="Devisetty U.K."/>
            <person name="Aguiy J.C."/>
        </authorList>
    </citation>
    <scope>NUCLEOTIDE SEQUENCE [LARGE SCALE GENOMIC DNA]</scope>
    <source>
        <strain evidence="3">JCA_2017</strain>
    </source>
</reference>
<evidence type="ECO:0008006" key="5">
    <source>
        <dbReference type="Google" id="ProtNLM"/>
    </source>
</evidence>
<keyword evidence="2" id="KW-0732">Signal</keyword>
<evidence type="ECO:0000313" key="3">
    <source>
        <dbReference type="EMBL" id="RDY08598.1"/>
    </source>
</evidence>
<dbReference type="Proteomes" id="UP000257109">
    <property type="component" value="Unassembled WGS sequence"/>
</dbReference>
<keyword evidence="1" id="KW-1133">Transmembrane helix</keyword>
<sequence length="132" mass="14858">MKFISSVLVVLLVLSIAVGPPKVIEARRCDEKLNESCEENTCNNDCHHKHGNLASALIILLVLFIGIDSWFSIQCIVENEGPLKVIESKICDVKLYDYCDQDCYIDCPKKYGQRAIGICDWNMNVCICRGQC</sequence>